<reference evidence="1" key="2">
    <citation type="submission" date="2021-08" db="EMBL/GenBank/DDBJ databases">
        <authorList>
            <person name="Tani A."/>
            <person name="Ola A."/>
            <person name="Ogura Y."/>
            <person name="Katsura K."/>
            <person name="Hayashi T."/>
        </authorList>
    </citation>
    <scope>NUCLEOTIDE SEQUENCE</scope>
    <source>
        <strain evidence="1">DSM 23632</strain>
    </source>
</reference>
<evidence type="ECO:0000313" key="1">
    <source>
        <dbReference type="EMBL" id="GJE62358.1"/>
    </source>
</evidence>
<comment type="caution">
    <text evidence="1">The sequence shown here is derived from an EMBL/GenBank/DDBJ whole genome shotgun (WGS) entry which is preliminary data.</text>
</comment>
<keyword evidence="2" id="KW-1185">Reference proteome</keyword>
<dbReference type="Proteomes" id="UP001055057">
    <property type="component" value="Unassembled WGS sequence"/>
</dbReference>
<reference evidence="1" key="1">
    <citation type="journal article" date="2021" name="Front. Microbiol.">
        <title>Comprehensive Comparative Genomics and Phenotyping of Methylobacterium Species.</title>
        <authorList>
            <person name="Alessa O."/>
            <person name="Ogura Y."/>
            <person name="Fujitani Y."/>
            <person name="Takami H."/>
            <person name="Hayashi T."/>
            <person name="Sahin N."/>
            <person name="Tani A."/>
        </authorList>
    </citation>
    <scope>NUCLEOTIDE SEQUENCE</scope>
    <source>
        <strain evidence="1">DSM 23632</strain>
    </source>
</reference>
<proteinExistence type="predicted"/>
<protein>
    <submittedName>
        <fullName evidence="1">Uncharacterized protein</fullName>
    </submittedName>
</protein>
<accession>A0ABQ4U5Q7</accession>
<name>A0ABQ4U5Q7_9HYPH</name>
<dbReference type="EMBL" id="BPRB01000311">
    <property type="protein sequence ID" value="GJE62358.1"/>
    <property type="molecule type" value="Genomic_DNA"/>
</dbReference>
<evidence type="ECO:0000313" key="2">
    <source>
        <dbReference type="Proteomes" id="UP001055057"/>
    </source>
</evidence>
<organism evidence="1 2">
    <name type="scientific">Methylobacterium trifolii</name>
    <dbReference type="NCBI Taxonomy" id="1003092"/>
    <lineage>
        <taxon>Bacteria</taxon>
        <taxon>Pseudomonadati</taxon>
        <taxon>Pseudomonadota</taxon>
        <taxon>Alphaproteobacteria</taxon>
        <taxon>Hyphomicrobiales</taxon>
        <taxon>Methylobacteriaceae</taxon>
        <taxon>Methylobacterium</taxon>
    </lineage>
</organism>
<sequence length="35" mass="3660">MISPTGLVGEICGWAPLGRGGSCESRFSTRWSACS</sequence>
<gene>
    <name evidence="1" type="ORF">MPOCJGCO_4491</name>
</gene>